<organism evidence="2 3">
    <name type="scientific">Chitinophaga tropicalis</name>
    <dbReference type="NCBI Taxonomy" id="2683588"/>
    <lineage>
        <taxon>Bacteria</taxon>
        <taxon>Pseudomonadati</taxon>
        <taxon>Bacteroidota</taxon>
        <taxon>Chitinophagia</taxon>
        <taxon>Chitinophagales</taxon>
        <taxon>Chitinophagaceae</taxon>
        <taxon>Chitinophaga</taxon>
    </lineage>
</organism>
<keyword evidence="3" id="KW-1185">Reference proteome</keyword>
<reference evidence="2 3" key="1">
    <citation type="submission" date="2019-12" db="EMBL/GenBank/DDBJ databases">
        <title>Chitinophaga sp. strain ysch24 (GDMCC 1.1355), whole genome shotgun sequence.</title>
        <authorList>
            <person name="Zhang X."/>
        </authorList>
    </citation>
    <scope>NUCLEOTIDE SEQUENCE [LARGE SCALE GENOMIC DNA]</scope>
    <source>
        <strain evidence="3">ysch24</strain>
    </source>
</reference>
<dbReference type="EMBL" id="WRXN01000002">
    <property type="protein sequence ID" value="MVT07935.1"/>
    <property type="molecule type" value="Genomic_DNA"/>
</dbReference>
<dbReference type="AlphaFoldDB" id="A0A7K1U1N2"/>
<dbReference type="Proteomes" id="UP000461730">
    <property type="component" value="Unassembled WGS sequence"/>
</dbReference>
<gene>
    <name evidence="2" type="ORF">GO493_06655</name>
</gene>
<comment type="caution">
    <text evidence="2">The sequence shown here is derived from an EMBL/GenBank/DDBJ whole genome shotgun (WGS) entry which is preliminary data.</text>
</comment>
<name>A0A7K1U1N2_9BACT</name>
<feature type="domain" description="Putative beta-lactamase-inhibitor-like PepSY-like" evidence="1">
    <location>
        <begin position="54"/>
        <end position="143"/>
    </location>
</feature>
<dbReference type="SUPFAM" id="SSF160574">
    <property type="entry name" value="BT0923-like"/>
    <property type="match status" value="1"/>
</dbReference>
<sequence length="148" mass="16694">MKNLILLCFLTTGITVYGQKNTPAVSVPAPVTQKFQQQFPQATDVKWKENKAKLYKVEFKSGTTKKGHDAWFDASGNLVKQKVDISKDELPAAVKQAIQQQFAGYTIHDTDKIDEKGVFSYKVELKKKPEEREVTFSNTGKVLENVLK</sequence>
<dbReference type="Gene3D" id="3.10.450.360">
    <property type="match status" value="1"/>
</dbReference>
<dbReference type="RefSeq" id="WP_157305357.1">
    <property type="nucleotide sequence ID" value="NZ_WRXN01000002.1"/>
</dbReference>
<evidence type="ECO:0000259" key="1">
    <source>
        <dbReference type="Pfam" id="PF11396"/>
    </source>
</evidence>
<accession>A0A7K1U1N2</accession>
<evidence type="ECO:0000313" key="2">
    <source>
        <dbReference type="EMBL" id="MVT07935.1"/>
    </source>
</evidence>
<protein>
    <recommendedName>
        <fullName evidence="1">Putative beta-lactamase-inhibitor-like PepSY-like domain-containing protein</fullName>
    </recommendedName>
</protein>
<evidence type="ECO:0000313" key="3">
    <source>
        <dbReference type="Proteomes" id="UP000461730"/>
    </source>
</evidence>
<dbReference type="Pfam" id="PF11396">
    <property type="entry name" value="PepSY_like"/>
    <property type="match status" value="1"/>
</dbReference>
<proteinExistence type="predicted"/>
<dbReference type="InterPro" id="IPR021533">
    <property type="entry name" value="PepSY-like"/>
</dbReference>